<evidence type="ECO:0000256" key="3">
    <source>
        <dbReference type="ARBA" id="ARBA00022475"/>
    </source>
</evidence>
<keyword evidence="5 7" id="KW-1133">Transmembrane helix</keyword>
<gene>
    <name evidence="9" type="ORF">CLHUN_39910</name>
</gene>
<comment type="similarity">
    <text evidence="2">Belongs to the UPF0126 family.</text>
</comment>
<feature type="domain" description="Glycine transporter" evidence="8">
    <location>
        <begin position="12"/>
        <end position="86"/>
    </location>
</feature>
<feature type="domain" description="Glycine transporter" evidence="8">
    <location>
        <begin position="98"/>
        <end position="172"/>
    </location>
</feature>
<sequence>MSAGSFTVLLSVVDIIGTVAFAVSGVLVGIRNRLDLFGIFVLAVITASGGGIIRDVVIGRTIPVFFTEWRYFAAITVSMVITCILYKFVNRMLSVVLLFDAIGLGVFTVTATYKAIGYGMPLLGVVFAGVITGVGGGILRDILVNEIPLIFRSEIYAIPSIIGSLLFCLLHHSGKLNVNVNTYVCVAVILAIRLVSVKFGLNLPTFARVAGNKSDGATRNKLRR</sequence>
<dbReference type="RefSeq" id="WP_080066455.1">
    <property type="nucleotide sequence ID" value="NZ_MZGX01000034.1"/>
</dbReference>
<dbReference type="AlphaFoldDB" id="A0A1V4SEZ8"/>
<dbReference type="EMBL" id="MZGX01000034">
    <property type="protein sequence ID" value="OPX42086.1"/>
    <property type="molecule type" value="Genomic_DNA"/>
</dbReference>
<dbReference type="PANTHER" id="PTHR30506:SF3">
    <property type="entry name" value="UPF0126 INNER MEMBRANE PROTEIN YADS-RELATED"/>
    <property type="match status" value="1"/>
</dbReference>
<comment type="caution">
    <text evidence="9">The sequence shown here is derived from an EMBL/GenBank/DDBJ whole genome shotgun (WGS) entry which is preliminary data.</text>
</comment>
<proteinExistence type="inferred from homology"/>
<evidence type="ECO:0000256" key="2">
    <source>
        <dbReference type="ARBA" id="ARBA00008193"/>
    </source>
</evidence>
<evidence type="ECO:0000256" key="1">
    <source>
        <dbReference type="ARBA" id="ARBA00004651"/>
    </source>
</evidence>
<dbReference type="STRING" id="48256.CLHUN_39910"/>
<keyword evidence="3" id="KW-1003">Cell membrane</keyword>
<keyword evidence="10" id="KW-1185">Reference proteome</keyword>
<feature type="transmembrane region" description="Helical" evidence="7">
    <location>
        <begin position="69"/>
        <end position="89"/>
    </location>
</feature>
<accession>A0A1V4SEZ8</accession>
<evidence type="ECO:0000313" key="10">
    <source>
        <dbReference type="Proteomes" id="UP000191554"/>
    </source>
</evidence>
<keyword evidence="4 7" id="KW-0812">Transmembrane</keyword>
<feature type="transmembrane region" description="Helical" evidence="7">
    <location>
        <begin position="96"/>
        <end position="116"/>
    </location>
</feature>
<feature type="transmembrane region" description="Helical" evidence="7">
    <location>
        <begin position="155"/>
        <end position="174"/>
    </location>
</feature>
<feature type="transmembrane region" description="Helical" evidence="7">
    <location>
        <begin position="180"/>
        <end position="201"/>
    </location>
</feature>
<keyword evidence="6 7" id="KW-0472">Membrane</keyword>
<dbReference type="GO" id="GO:0005886">
    <property type="term" value="C:plasma membrane"/>
    <property type="evidence" value="ECO:0007669"/>
    <property type="project" value="UniProtKB-SubCell"/>
</dbReference>
<feature type="transmembrane region" description="Helical" evidence="7">
    <location>
        <begin position="36"/>
        <end position="57"/>
    </location>
</feature>
<dbReference type="PANTHER" id="PTHR30506">
    <property type="entry name" value="INNER MEMBRANE PROTEIN"/>
    <property type="match status" value="1"/>
</dbReference>
<dbReference type="OrthoDB" id="9791874at2"/>
<evidence type="ECO:0000313" key="9">
    <source>
        <dbReference type="EMBL" id="OPX42086.1"/>
    </source>
</evidence>
<evidence type="ECO:0000256" key="4">
    <source>
        <dbReference type="ARBA" id="ARBA00022692"/>
    </source>
</evidence>
<evidence type="ECO:0000256" key="7">
    <source>
        <dbReference type="SAM" id="Phobius"/>
    </source>
</evidence>
<name>A0A1V4SEZ8_RUMHU</name>
<protein>
    <recommendedName>
        <fullName evidence="8">Glycine transporter domain-containing protein</fullName>
    </recommendedName>
</protein>
<organism evidence="9 10">
    <name type="scientific">Ruminiclostridium hungatei</name>
    <name type="common">Clostridium hungatei</name>
    <dbReference type="NCBI Taxonomy" id="48256"/>
    <lineage>
        <taxon>Bacteria</taxon>
        <taxon>Bacillati</taxon>
        <taxon>Bacillota</taxon>
        <taxon>Clostridia</taxon>
        <taxon>Eubacteriales</taxon>
        <taxon>Oscillospiraceae</taxon>
        <taxon>Ruminiclostridium</taxon>
    </lineage>
</organism>
<dbReference type="Proteomes" id="UP000191554">
    <property type="component" value="Unassembled WGS sequence"/>
</dbReference>
<evidence type="ECO:0000259" key="8">
    <source>
        <dbReference type="Pfam" id="PF03458"/>
    </source>
</evidence>
<dbReference type="InterPro" id="IPR005115">
    <property type="entry name" value="Gly_transporter"/>
</dbReference>
<feature type="transmembrane region" description="Helical" evidence="7">
    <location>
        <begin position="122"/>
        <end position="143"/>
    </location>
</feature>
<comment type="subcellular location">
    <subcellularLocation>
        <location evidence="1">Cell membrane</location>
        <topology evidence="1">Multi-pass membrane protein</topology>
    </subcellularLocation>
</comment>
<feature type="transmembrane region" description="Helical" evidence="7">
    <location>
        <begin position="6"/>
        <end position="29"/>
    </location>
</feature>
<evidence type="ECO:0000256" key="6">
    <source>
        <dbReference type="ARBA" id="ARBA00023136"/>
    </source>
</evidence>
<reference evidence="9 10" key="1">
    <citation type="submission" date="2017-03" db="EMBL/GenBank/DDBJ databases">
        <title>Genome sequence of Clostridium hungatei DSM 14427.</title>
        <authorList>
            <person name="Poehlein A."/>
            <person name="Daniel R."/>
        </authorList>
    </citation>
    <scope>NUCLEOTIDE SEQUENCE [LARGE SCALE GENOMIC DNA]</scope>
    <source>
        <strain evidence="9 10">DSM 14427</strain>
    </source>
</reference>
<dbReference type="Pfam" id="PF03458">
    <property type="entry name" value="Gly_transporter"/>
    <property type="match status" value="2"/>
</dbReference>
<evidence type="ECO:0000256" key="5">
    <source>
        <dbReference type="ARBA" id="ARBA00022989"/>
    </source>
</evidence>